<evidence type="ECO:0000313" key="2">
    <source>
        <dbReference type="Proteomes" id="UP001595916"/>
    </source>
</evidence>
<dbReference type="SUPFAM" id="SSF69279">
    <property type="entry name" value="Phage tail proteins"/>
    <property type="match status" value="1"/>
</dbReference>
<comment type="caution">
    <text evidence="1">The sequence shown here is derived from an EMBL/GenBank/DDBJ whole genome shotgun (WGS) entry which is preliminary data.</text>
</comment>
<dbReference type="Pfam" id="PF09393">
    <property type="entry name" value="DUF2001"/>
    <property type="match status" value="1"/>
</dbReference>
<dbReference type="EMBL" id="JBHSHL010000052">
    <property type="protein sequence ID" value="MFC4805560.1"/>
    <property type="molecule type" value="Genomic_DNA"/>
</dbReference>
<dbReference type="InterPro" id="IPR018989">
    <property type="entry name" value="DUF2001"/>
</dbReference>
<sequence length="157" mass="18002">MSQAIMHAQEPLHGSEGSAYVTIEGSRYLFFQLIDFEATFDKKKTEIGRLGSRMAGNRSGYGVGKWKAKVYYNTDILRDVMMKYIKEHKDIYFDIQITNDDPNSRAGRHTVIFRDCNLDSIVLAKLDVNKEFLEEDISGTFDGVDMPEKFKLLEGMQ</sequence>
<proteinExistence type="predicted"/>
<protein>
    <submittedName>
        <fullName evidence="1">Phage tail tube protein</fullName>
    </submittedName>
</protein>
<dbReference type="InterPro" id="IPR038628">
    <property type="entry name" value="XkdM-like_sf"/>
</dbReference>
<evidence type="ECO:0000313" key="1">
    <source>
        <dbReference type="EMBL" id="MFC4805560.1"/>
    </source>
</evidence>
<keyword evidence="2" id="KW-1185">Reference proteome</keyword>
<dbReference type="Proteomes" id="UP001595916">
    <property type="component" value="Unassembled WGS sequence"/>
</dbReference>
<reference evidence="2" key="1">
    <citation type="journal article" date="2019" name="Int. J. Syst. Evol. Microbiol.">
        <title>The Global Catalogue of Microorganisms (GCM) 10K type strain sequencing project: providing services to taxonomists for standard genome sequencing and annotation.</title>
        <authorList>
            <consortium name="The Broad Institute Genomics Platform"/>
            <consortium name="The Broad Institute Genome Sequencing Center for Infectious Disease"/>
            <person name="Wu L."/>
            <person name="Ma J."/>
        </authorList>
    </citation>
    <scope>NUCLEOTIDE SEQUENCE [LARGE SCALE GENOMIC DNA]</scope>
    <source>
        <strain evidence="2">CCUG 46385</strain>
    </source>
</reference>
<gene>
    <name evidence="1" type="ORF">ACFO4R_10810</name>
</gene>
<name>A0ABV9QP56_9FIRM</name>
<dbReference type="RefSeq" id="WP_379789138.1">
    <property type="nucleotide sequence ID" value="NZ_JBHSHL010000052.1"/>
</dbReference>
<accession>A0ABV9QP56</accession>
<organism evidence="1 2">
    <name type="scientific">Filifactor villosus</name>
    <dbReference type="NCBI Taxonomy" id="29374"/>
    <lineage>
        <taxon>Bacteria</taxon>
        <taxon>Bacillati</taxon>
        <taxon>Bacillota</taxon>
        <taxon>Clostridia</taxon>
        <taxon>Peptostreptococcales</taxon>
        <taxon>Filifactoraceae</taxon>
        <taxon>Filifactor</taxon>
    </lineage>
</organism>
<dbReference type="Gene3D" id="2.30.110.40">
    <property type="entry name" value="Phage tail tube protein"/>
    <property type="match status" value="1"/>
</dbReference>